<dbReference type="PANTHER" id="PTHR12616">
    <property type="entry name" value="VACUOLAR PROTEIN SORTING VPS41"/>
    <property type="match status" value="1"/>
</dbReference>
<feature type="repeat" description="WD" evidence="2">
    <location>
        <begin position="127"/>
        <end position="168"/>
    </location>
</feature>
<dbReference type="InterPro" id="IPR001680">
    <property type="entry name" value="WD40_rpt"/>
</dbReference>
<dbReference type="PROSITE" id="PS50082">
    <property type="entry name" value="WD_REPEATS_2"/>
    <property type="match status" value="1"/>
</dbReference>
<comment type="similarity">
    <text evidence="1">Belongs to the VPS8 family.</text>
</comment>
<dbReference type="AlphaFoldDB" id="A0AA38H8N7"/>
<protein>
    <submittedName>
        <fullName evidence="6">Late endosome to vacuole transport-related protein</fullName>
    </submittedName>
</protein>
<dbReference type="GeneID" id="77726487"/>
<keyword evidence="2" id="KW-0853">WD repeat</keyword>
<dbReference type="Gene3D" id="2.130.10.10">
    <property type="entry name" value="YVTN repeat-like/Quinoprotein amine dehydrogenase"/>
    <property type="match status" value="1"/>
</dbReference>
<evidence type="ECO:0000313" key="6">
    <source>
        <dbReference type="EMBL" id="KAI9636497.1"/>
    </source>
</evidence>
<dbReference type="GO" id="GO:0034058">
    <property type="term" value="P:endosomal vesicle fusion"/>
    <property type="evidence" value="ECO:0007669"/>
    <property type="project" value="TreeGrafter"/>
</dbReference>
<feature type="domain" description="Vacuolar protein sorting-associated protein 8 central" evidence="4">
    <location>
        <begin position="523"/>
        <end position="654"/>
    </location>
</feature>
<dbReference type="InterPro" id="IPR059070">
    <property type="entry name" value="TPR_VPS8_2"/>
</dbReference>
<comment type="caution">
    <text evidence="6">The sequence shown here is derived from an EMBL/GenBank/DDBJ whole genome shotgun (WGS) entry which is preliminary data.</text>
</comment>
<feature type="compositionally biased region" description="Polar residues" evidence="3">
    <location>
        <begin position="58"/>
        <end position="70"/>
    </location>
</feature>
<dbReference type="InterPro" id="IPR045111">
    <property type="entry name" value="Vps41/Vps8"/>
</dbReference>
<dbReference type="Pfam" id="PF23410">
    <property type="entry name" value="Beta-prop_VPS8"/>
    <property type="match status" value="1"/>
</dbReference>
<dbReference type="RefSeq" id="XP_052946274.1">
    <property type="nucleotide sequence ID" value="XM_053087286.1"/>
</dbReference>
<evidence type="ECO:0000259" key="5">
    <source>
        <dbReference type="Pfam" id="PF25066"/>
    </source>
</evidence>
<accession>A0AA38H8N7</accession>
<feature type="compositionally biased region" description="Polar residues" evidence="3">
    <location>
        <begin position="1"/>
        <end position="16"/>
    </location>
</feature>
<dbReference type="InterPro" id="IPR015943">
    <property type="entry name" value="WD40/YVTN_repeat-like_dom_sf"/>
</dbReference>
<gene>
    <name evidence="6" type="ORF">MKK02DRAFT_26986</name>
</gene>
<dbReference type="GO" id="GO:0006623">
    <property type="term" value="P:protein targeting to vacuole"/>
    <property type="evidence" value="ECO:0007669"/>
    <property type="project" value="InterPro"/>
</dbReference>
<sequence length="1125" mass="125668">MSKADSQISPSPSLFSINDRPFPNRPAALVPAISRLRSHHRTVSSTSTQQSLRPYHSRTPSQFSQLSVSSEPTLPADPAFTFHPLRQLSAEARRYRPSVVDVRGMVAVGTESGEVLVYSFAQELKHTLGTDATFTTVRISPDQTYIAVGHASGNIHLWDLATPTKPARTTLALSPEQLKTGRKDGHSRGDAILHIGFVAARHTATISGDSAGKVFWWSLGRVMGIESNDTIRILGGPKRSKLFAALPLPLGEASHSTDEAQISALLTPRKLVIVCMKPSPKTLHRRIGDGGVGCAAWLRPGELSATSDPVLAYSWDAQLHFLRVPSFVESRSYETSSPILALQWFDANHILLVLQASILLLDVRTNNAVEDVPFQTAMVQNMSVSTYKEKVFILTKSSLQAGTLKHWNDKILACVHKGDFLGAIHLAIAYYKGTASGNLITVPDRPAIADRIRELVTASIKWAFSEDRMRDDTHYSADGRGVDLTSLFEGLAQSSVEAYLAIQDTELLESTYEAFERVGIQGIFLRHLEPLILDNQLQQVPPVIVKALIGFHADNAEYDQAEAVIWSVDPFALDINQAVTLCEEHSLWDALIHIYTRALLDYVTPITKLLGPNMDPTLVYAYLEAILSGVSYPSGETLPDAAQAQATVYEAIFGDYLSHLLANTELFLHVLDLAFEHPFLNDNPSISRQAIINTLLDRASSNLFVQIFVSRNLPKYPQFITLPPTTLDRLLRNLAQREDEDTREDRQMAVEYLLSAYRPHEYESILRLFEQAGFTRILLRYYRSERRWTEAAKVTIREGDQEVFSTLKDIFGEDRASTSVLEESVDKLLRIDTAQTAIVVDKWAPALHDTALGSLEEMDQLLYLQTLLEPDHSSLNREQRHQYVSLLRRYNRDHVIDYLEAAKDIDVGRIGVECERDGFVEGHLWALSRQGDPQTFTIAGNIIRQQGADLGRAVIDGNYEHSLHQLEDVSRMAIRLANKQPTEDTWFAILQPMIEIIQSISAIDKSVSTHLRALVQSTFLHLLSSGISFPRLFKRLVDETSGNKTSYAEFRTILTGMLESYRSEGEMLLMSKRLMEADLFGAVEELSKKRQCGWSPMSRVCRCGEEVQQGVLLGSGQMAHERCRA</sequence>
<evidence type="ECO:0000256" key="2">
    <source>
        <dbReference type="PROSITE-ProRule" id="PRU00221"/>
    </source>
</evidence>
<proteinExistence type="inferred from homology"/>
<evidence type="ECO:0000256" key="3">
    <source>
        <dbReference type="SAM" id="MobiDB-lite"/>
    </source>
</evidence>
<dbReference type="GO" id="GO:0030897">
    <property type="term" value="C:HOPS complex"/>
    <property type="evidence" value="ECO:0007669"/>
    <property type="project" value="TreeGrafter"/>
</dbReference>
<dbReference type="GO" id="GO:0005770">
    <property type="term" value="C:late endosome"/>
    <property type="evidence" value="ECO:0007669"/>
    <property type="project" value="TreeGrafter"/>
</dbReference>
<dbReference type="EMBL" id="JAKWFO010000005">
    <property type="protein sequence ID" value="KAI9636497.1"/>
    <property type="molecule type" value="Genomic_DNA"/>
</dbReference>
<organism evidence="6 7">
    <name type="scientific">Dioszegia hungarica</name>
    <dbReference type="NCBI Taxonomy" id="4972"/>
    <lineage>
        <taxon>Eukaryota</taxon>
        <taxon>Fungi</taxon>
        <taxon>Dikarya</taxon>
        <taxon>Basidiomycota</taxon>
        <taxon>Agaricomycotina</taxon>
        <taxon>Tremellomycetes</taxon>
        <taxon>Tremellales</taxon>
        <taxon>Bulleribasidiaceae</taxon>
        <taxon>Dioszegia</taxon>
    </lineage>
</organism>
<dbReference type="Pfam" id="PF25066">
    <property type="entry name" value="TPR_VPS8_2"/>
    <property type="match status" value="1"/>
</dbReference>
<dbReference type="SMART" id="SM00320">
    <property type="entry name" value="WD40"/>
    <property type="match status" value="1"/>
</dbReference>
<dbReference type="InterPro" id="IPR025941">
    <property type="entry name" value="Vps8_central_dom"/>
</dbReference>
<feature type="region of interest" description="Disordered" evidence="3">
    <location>
        <begin position="38"/>
        <end position="70"/>
    </location>
</feature>
<dbReference type="SUPFAM" id="SSF50978">
    <property type="entry name" value="WD40 repeat-like"/>
    <property type="match status" value="1"/>
</dbReference>
<name>A0AA38H8N7_9TREE</name>
<reference evidence="6" key="1">
    <citation type="journal article" date="2022" name="G3 (Bethesda)">
        <title>High quality genome of the basidiomycete yeast Dioszegia hungarica PDD-24b-2 isolated from cloud water.</title>
        <authorList>
            <person name="Jarrige D."/>
            <person name="Haridas S."/>
            <person name="Bleykasten-Grosshans C."/>
            <person name="Joly M."/>
            <person name="Nadalig T."/>
            <person name="Sancelme M."/>
            <person name="Vuilleumier S."/>
            <person name="Grigoriev I.V."/>
            <person name="Amato P."/>
            <person name="Bringel F."/>
        </authorList>
    </citation>
    <scope>NUCLEOTIDE SEQUENCE</scope>
    <source>
        <strain evidence="6">PDD-24b-2</strain>
    </source>
</reference>
<feature type="compositionally biased region" description="Low complexity" evidence="3">
    <location>
        <begin position="43"/>
        <end position="53"/>
    </location>
</feature>
<dbReference type="InterPro" id="IPR036322">
    <property type="entry name" value="WD40_repeat_dom_sf"/>
</dbReference>
<dbReference type="Pfam" id="PF12816">
    <property type="entry name" value="TPR_Vps8"/>
    <property type="match status" value="1"/>
</dbReference>
<feature type="domain" description="VPS8-like TPR-like repeats" evidence="5">
    <location>
        <begin position="1000"/>
        <end position="1090"/>
    </location>
</feature>
<evidence type="ECO:0000256" key="1">
    <source>
        <dbReference type="ARBA" id="ARBA00009422"/>
    </source>
</evidence>
<feature type="region of interest" description="Disordered" evidence="3">
    <location>
        <begin position="1"/>
        <end position="20"/>
    </location>
</feature>
<dbReference type="Proteomes" id="UP001164286">
    <property type="component" value="Unassembled WGS sequence"/>
</dbReference>
<evidence type="ECO:0000259" key="4">
    <source>
        <dbReference type="Pfam" id="PF12816"/>
    </source>
</evidence>
<keyword evidence="7" id="KW-1185">Reference proteome</keyword>
<dbReference type="PANTHER" id="PTHR12616:SF8">
    <property type="entry name" value="VACUOLAR PROTEIN SORTING-ASSOCIATED PROTEIN 8 HOMOLOG"/>
    <property type="match status" value="1"/>
</dbReference>
<evidence type="ECO:0000313" key="7">
    <source>
        <dbReference type="Proteomes" id="UP001164286"/>
    </source>
</evidence>